<organism evidence="1 2">
    <name type="scientific">Pedobacter agri</name>
    <dbReference type="NCBI Taxonomy" id="454586"/>
    <lineage>
        <taxon>Bacteria</taxon>
        <taxon>Pseudomonadati</taxon>
        <taxon>Bacteroidota</taxon>
        <taxon>Sphingobacteriia</taxon>
        <taxon>Sphingobacteriales</taxon>
        <taxon>Sphingobacteriaceae</taxon>
        <taxon>Pedobacter</taxon>
    </lineage>
</organism>
<keyword evidence="2" id="KW-1185">Reference proteome</keyword>
<dbReference type="RefSeq" id="WP_010600176.1">
    <property type="nucleotide sequence ID" value="NZ_JAPJUH010000005.1"/>
</dbReference>
<dbReference type="Pfam" id="PF13730">
    <property type="entry name" value="HTH_36"/>
    <property type="match status" value="1"/>
</dbReference>
<comment type="caution">
    <text evidence="1">The sequence shown here is derived from an EMBL/GenBank/DDBJ whole genome shotgun (WGS) entry which is preliminary data.</text>
</comment>
<name>A0A9X3DG04_9SPHI</name>
<sequence length="209" mass="24561">MNYVAGQFVALPRITKLNELKIRYVDILTYTALKSFNGEEGCFPSYESIAERATCSRNFIVASIKRLERSGLINIRKNRKRVVRDRLPVNEYTFKRYDTFNAIPYEIFDIDINLYDKAMLLVIQQFFYEGTIRPFYTLNRIASELGVSTKIVYQRFQSLVDLGYVTKTKQSKRRWSYGDKYTLSNEVKWIWDSSKMNVKGIFSPFLLVA</sequence>
<gene>
    <name evidence="1" type="ORF">OQZ29_17025</name>
</gene>
<dbReference type="EMBL" id="JAPJUH010000005">
    <property type="protein sequence ID" value="MCX3266465.1"/>
    <property type="molecule type" value="Genomic_DNA"/>
</dbReference>
<dbReference type="SUPFAM" id="SSF46785">
    <property type="entry name" value="Winged helix' DNA-binding domain"/>
    <property type="match status" value="2"/>
</dbReference>
<reference evidence="1" key="1">
    <citation type="submission" date="2022-11" db="EMBL/GenBank/DDBJ databases">
        <authorList>
            <person name="Graham C."/>
            <person name="Newman J.D."/>
        </authorList>
    </citation>
    <scope>NUCLEOTIDE SEQUENCE</scope>
    <source>
        <strain evidence="1">DSM 19486</strain>
    </source>
</reference>
<accession>A0A9X3DG04</accession>
<dbReference type="InterPro" id="IPR036390">
    <property type="entry name" value="WH_DNA-bd_sf"/>
</dbReference>
<dbReference type="InterPro" id="IPR036388">
    <property type="entry name" value="WH-like_DNA-bd_sf"/>
</dbReference>
<evidence type="ECO:0000313" key="1">
    <source>
        <dbReference type="EMBL" id="MCX3266465.1"/>
    </source>
</evidence>
<protein>
    <submittedName>
        <fullName evidence="1">Helix-turn-helix domain-containing protein</fullName>
    </submittedName>
</protein>
<dbReference type="Gene3D" id="1.10.10.10">
    <property type="entry name" value="Winged helix-like DNA-binding domain superfamily/Winged helix DNA-binding domain"/>
    <property type="match status" value="2"/>
</dbReference>
<proteinExistence type="predicted"/>
<dbReference type="AlphaFoldDB" id="A0A9X3DG04"/>
<dbReference type="Proteomes" id="UP001142592">
    <property type="component" value="Unassembled WGS sequence"/>
</dbReference>
<evidence type="ECO:0000313" key="2">
    <source>
        <dbReference type="Proteomes" id="UP001142592"/>
    </source>
</evidence>